<dbReference type="EMBL" id="CAJJDN010000138">
    <property type="protein sequence ID" value="CAD8122484.1"/>
    <property type="molecule type" value="Genomic_DNA"/>
</dbReference>
<sequence length="294" mass="34324">MQEIKYPDLNIQSQETLSQQLFENNNQNIKFIPVIIPNQNQFPQITQAQPIFQNNQIAPYQEYSNYQITQQQQTKSNLIKDQDFLQQKKFLKKILGIFILWTIIACLLYFFFCLYLLEISRIGIEFYIILIISIISIPILIKVGLDQNHRNKQHSIAILIGLIISHTLFYQGIFGIIMKITNDGWASVAIFLIFLIITGINFFANFIMMIYISIENNQIRSSYVCFAQLIFICLFVIILKELSYFLVFAIPYPFCVMNVLKQILKGRFNLQDDQIFTASIAAFYGMFICCQDCD</sequence>
<dbReference type="OrthoDB" id="307365at2759"/>
<accession>A0A8S1R5D8</accession>
<keyword evidence="1" id="KW-0472">Membrane</keyword>
<organism evidence="2 3">
    <name type="scientific">Paramecium sonneborni</name>
    <dbReference type="NCBI Taxonomy" id="65129"/>
    <lineage>
        <taxon>Eukaryota</taxon>
        <taxon>Sar</taxon>
        <taxon>Alveolata</taxon>
        <taxon>Ciliophora</taxon>
        <taxon>Intramacronucleata</taxon>
        <taxon>Oligohymenophorea</taxon>
        <taxon>Peniculida</taxon>
        <taxon>Parameciidae</taxon>
        <taxon>Paramecium</taxon>
    </lineage>
</organism>
<keyword evidence="3" id="KW-1185">Reference proteome</keyword>
<feature type="transmembrane region" description="Helical" evidence="1">
    <location>
        <begin position="184"/>
        <end position="214"/>
    </location>
</feature>
<feature type="transmembrane region" description="Helical" evidence="1">
    <location>
        <begin position="94"/>
        <end position="117"/>
    </location>
</feature>
<dbReference type="Proteomes" id="UP000692954">
    <property type="component" value="Unassembled WGS sequence"/>
</dbReference>
<evidence type="ECO:0008006" key="4">
    <source>
        <dbReference type="Google" id="ProtNLM"/>
    </source>
</evidence>
<dbReference type="AlphaFoldDB" id="A0A8S1R5D8"/>
<proteinExistence type="predicted"/>
<feature type="transmembrane region" description="Helical" evidence="1">
    <location>
        <begin position="123"/>
        <end position="145"/>
    </location>
</feature>
<keyword evidence="1" id="KW-1133">Transmembrane helix</keyword>
<evidence type="ECO:0000313" key="2">
    <source>
        <dbReference type="EMBL" id="CAD8122484.1"/>
    </source>
</evidence>
<feature type="transmembrane region" description="Helical" evidence="1">
    <location>
        <begin position="244"/>
        <end position="260"/>
    </location>
</feature>
<name>A0A8S1R5D8_9CILI</name>
<protein>
    <recommendedName>
        <fullName evidence="4">Transmembrane protein</fullName>
    </recommendedName>
</protein>
<feature type="transmembrane region" description="Helical" evidence="1">
    <location>
        <begin position="221"/>
        <end position="238"/>
    </location>
</feature>
<comment type="caution">
    <text evidence="2">The sequence shown here is derived from an EMBL/GenBank/DDBJ whole genome shotgun (WGS) entry which is preliminary data.</text>
</comment>
<evidence type="ECO:0000313" key="3">
    <source>
        <dbReference type="Proteomes" id="UP000692954"/>
    </source>
</evidence>
<keyword evidence="1" id="KW-0812">Transmembrane</keyword>
<evidence type="ECO:0000256" key="1">
    <source>
        <dbReference type="SAM" id="Phobius"/>
    </source>
</evidence>
<gene>
    <name evidence="2" type="ORF">PSON_ATCC_30995.1.T1380158</name>
</gene>
<reference evidence="2" key="1">
    <citation type="submission" date="2021-01" db="EMBL/GenBank/DDBJ databases">
        <authorList>
            <consortium name="Genoscope - CEA"/>
            <person name="William W."/>
        </authorList>
    </citation>
    <scope>NUCLEOTIDE SEQUENCE</scope>
</reference>
<feature type="transmembrane region" description="Helical" evidence="1">
    <location>
        <begin position="157"/>
        <end position="178"/>
    </location>
</feature>